<dbReference type="Gene3D" id="2.60.260.20">
    <property type="entry name" value="Urease metallochaperone UreE, N-terminal domain"/>
    <property type="match status" value="1"/>
</dbReference>
<dbReference type="EMBL" id="JABSTU010000010">
    <property type="protein sequence ID" value="KAH8018398.1"/>
    <property type="molecule type" value="Genomic_DNA"/>
</dbReference>
<dbReference type="PANTHER" id="PTHR24078:SF553">
    <property type="entry name" value="DNAJ HOMOLOG SUBFAMILY B MEMBER 5"/>
    <property type="match status" value="1"/>
</dbReference>
<dbReference type="InterPro" id="IPR051339">
    <property type="entry name" value="DnaJ_subfamily_B"/>
</dbReference>
<dbReference type="GO" id="GO:0006457">
    <property type="term" value="P:protein folding"/>
    <property type="evidence" value="ECO:0007669"/>
    <property type="project" value="InterPro"/>
</dbReference>
<keyword evidence="5" id="KW-1185">Reference proteome</keyword>
<feature type="region of interest" description="Disordered" evidence="2">
    <location>
        <begin position="1"/>
        <end position="29"/>
    </location>
</feature>
<feature type="domain" description="Chaperone DnaJ C-terminal" evidence="3">
    <location>
        <begin position="165"/>
        <end position="267"/>
    </location>
</feature>
<sequence length="267" mass="29109">MHARREANLGPRRIAPPPSFPPRAEPPMTPLVHAVPLSGRLEAATLARVTNSCAKTDHREEPTNSPSVVLTSRLPCSSSRPGGGANDSVCLGDRQRSRGGTIEIAHLRADIITIPFSFEGDCPEEACVSSQTWQETAGLMVRPCFTTGAIPGSGGEAQGRQDPVIEHHQHVTLEEVLHGCTKKMKISQKVMGPDGRTPKREEKVLTIIVKTGCKAGTKITFQREGDQLRATIPANIVFIIRDKPHPQFKREGTDIRYTARVTLKHAL</sequence>
<gene>
    <name evidence="4" type="ORF">HPB51_005811</name>
</gene>
<proteinExistence type="predicted"/>
<dbReference type="VEuPathDB" id="VectorBase:LOC119181188"/>
<dbReference type="Proteomes" id="UP000821866">
    <property type="component" value="Chromosome 8"/>
</dbReference>
<evidence type="ECO:0000313" key="5">
    <source>
        <dbReference type="Proteomes" id="UP000821866"/>
    </source>
</evidence>
<evidence type="ECO:0000259" key="3">
    <source>
        <dbReference type="Pfam" id="PF01556"/>
    </source>
</evidence>
<dbReference type="InterPro" id="IPR002939">
    <property type="entry name" value="DnaJ_C"/>
</dbReference>
<dbReference type="FunFam" id="2.60.260.20:FF:000002">
    <property type="entry name" value="Dnaj homolog subfamily b member"/>
    <property type="match status" value="1"/>
</dbReference>
<dbReference type="GO" id="GO:0051082">
    <property type="term" value="F:unfolded protein binding"/>
    <property type="evidence" value="ECO:0007669"/>
    <property type="project" value="InterPro"/>
</dbReference>
<protein>
    <recommendedName>
        <fullName evidence="3">Chaperone DnaJ C-terminal domain-containing protein</fullName>
    </recommendedName>
</protein>
<feature type="compositionally biased region" description="Pro residues" evidence="2">
    <location>
        <begin position="14"/>
        <end position="29"/>
    </location>
</feature>
<organism evidence="4 5">
    <name type="scientific">Rhipicephalus microplus</name>
    <name type="common">Cattle tick</name>
    <name type="synonym">Boophilus microplus</name>
    <dbReference type="NCBI Taxonomy" id="6941"/>
    <lineage>
        <taxon>Eukaryota</taxon>
        <taxon>Metazoa</taxon>
        <taxon>Ecdysozoa</taxon>
        <taxon>Arthropoda</taxon>
        <taxon>Chelicerata</taxon>
        <taxon>Arachnida</taxon>
        <taxon>Acari</taxon>
        <taxon>Parasitiformes</taxon>
        <taxon>Ixodida</taxon>
        <taxon>Ixodoidea</taxon>
        <taxon>Ixodidae</taxon>
        <taxon>Rhipicephalinae</taxon>
        <taxon>Rhipicephalus</taxon>
        <taxon>Boophilus</taxon>
    </lineage>
</organism>
<keyword evidence="1" id="KW-0143">Chaperone</keyword>
<reference evidence="4" key="1">
    <citation type="journal article" date="2020" name="Cell">
        <title>Large-Scale Comparative Analyses of Tick Genomes Elucidate Their Genetic Diversity and Vector Capacities.</title>
        <authorList>
            <consortium name="Tick Genome and Microbiome Consortium (TIGMIC)"/>
            <person name="Jia N."/>
            <person name="Wang J."/>
            <person name="Shi W."/>
            <person name="Du L."/>
            <person name="Sun Y."/>
            <person name="Zhan W."/>
            <person name="Jiang J.F."/>
            <person name="Wang Q."/>
            <person name="Zhang B."/>
            <person name="Ji P."/>
            <person name="Bell-Sakyi L."/>
            <person name="Cui X.M."/>
            <person name="Yuan T.T."/>
            <person name="Jiang B.G."/>
            <person name="Yang W.F."/>
            <person name="Lam T.T."/>
            <person name="Chang Q.C."/>
            <person name="Ding S.J."/>
            <person name="Wang X.J."/>
            <person name="Zhu J.G."/>
            <person name="Ruan X.D."/>
            <person name="Zhao L."/>
            <person name="Wei J.T."/>
            <person name="Ye R.Z."/>
            <person name="Que T.C."/>
            <person name="Du C.H."/>
            <person name="Zhou Y.H."/>
            <person name="Cheng J.X."/>
            <person name="Dai P.F."/>
            <person name="Guo W.B."/>
            <person name="Han X.H."/>
            <person name="Huang E.J."/>
            <person name="Li L.F."/>
            <person name="Wei W."/>
            <person name="Gao Y.C."/>
            <person name="Liu J.Z."/>
            <person name="Shao H.Z."/>
            <person name="Wang X."/>
            <person name="Wang C.C."/>
            <person name="Yang T.C."/>
            <person name="Huo Q.B."/>
            <person name="Li W."/>
            <person name="Chen H.Y."/>
            <person name="Chen S.E."/>
            <person name="Zhou L.G."/>
            <person name="Ni X.B."/>
            <person name="Tian J.H."/>
            <person name="Sheng Y."/>
            <person name="Liu T."/>
            <person name="Pan Y.S."/>
            <person name="Xia L.Y."/>
            <person name="Li J."/>
            <person name="Zhao F."/>
            <person name="Cao W.C."/>
        </authorList>
    </citation>
    <scope>NUCLEOTIDE SEQUENCE</scope>
    <source>
        <strain evidence="4">Rmic-2018</strain>
    </source>
</reference>
<dbReference type="InterPro" id="IPR008971">
    <property type="entry name" value="HSP40/DnaJ_pept-bd"/>
</dbReference>
<evidence type="ECO:0000256" key="2">
    <source>
        <dbReference type="SAM" id="MobiDB-lite"/>
    </source>
</evidence>
<feature type="compositionally biased region" description="Polar residues" evidence="2">
    <location>
        <begin position="63"/>
        <end position="80"/>
    </location>
</feature>
<evidence type="ECO:0000256" key="1">
    <source>
        <dbReference type="ARBA" id="ARBA00023186"/>
    </source>
</evidence>
<dbReference type="AlphaFoldDB" id="A0A9J6D9B8"/>
<evidence type="ECO:0000313" key="4">
    <source>
        <dbReference type="EMBL" id="KAH8018398.1"/>
    </source>
</evidence>
<dbReference type="GO" id="GO:0051087">
    <property type="term" value="F:protein-folding chaperone binding"/>
    <property type="evidence" value="ECO:0007669"/>
    <property type="project" value="TreeGrafter"/>
</dbReference>
<dbReference type="Pfam" id="PF01556">
    <property type="entry name" value="DnaJ_C"/>
    <property type="match status" value="1"/>
</dbReference>
<feature type="region of interest" description="Disordered" evidence="2">
    <location>
        <begin position="54"/>
        <end position="92"/>
    </location>
</feature>
<comment type="caution">
    <text evidence="4">The sequence shown here is derived from an EMBL/GenBank/DDBJ whole genome shotgun (WGS) entry which is preliminary data.</text>
</comment>
<reference evidence="4" key="2">
    <citation type="submission" date="2021-09" db="EMBL/GenBank/DDBJ databases">
        <authorList>
            <person name="Jia N."/>
            <person name="Wang J."/>
            <person name="Shi W."/>
            <person name="Du L."/>
            <person name="Sun Y."/>
            <person name="Zhan W."/>
            <person name="Jiang J."/>
            <person name="Wang Q."/>
            <person name="Zhang B."/>
            <person name="Ji P."/>
            <person name="Sakyi L.B."/>
            <person name="Cui X."/>
            <person name="Yuan T."/>
            <person name="Jiang B."/>
            <person name="Yang W."/>
            <person name="Lam T.T.-Y."/>
            <person name="Chang Q."/>
            <person name="Ding S."/>
            <person name="Wang X."/>
            <person name="Zhu J."/>
            <person name="Ruan X."/>
            <person name="Zhao L."/>
            <person name="Wei J."/>
            <person name="Que T."/>
            <person name="Du C."/>
            <person name="Cheng J."/>
            <person name="Dai P."/>
            <person name="Han X."/>
            <person name="Huang E."/>
            <person name="Gao Y."/>
            <person name="Liu J."/>
            <person name="Shao H."/>
            <person name="Ye R."/>
            <person name="Li L."/>
            <person name="Wei W."/>
            <person name="Wang X."/>
            <person name="Wang C."/>
            <person name="Huo Q."/>
            <person name="Li W."/>
            <person name="Guo W."/>
            <person name="Chen H."/>
            <person name="Chen S."/>
            <person name="Zhou L."/>
            <person name="Zhou L."/>
            <person name="Ni X."/>
            <person name="Tian J."/>
            <person name="Zhou Y."/>
            <person name="Sheng Y."/>
            <person name="Liu T."/>
            <person name="Pan Y."/>
            <person name="Xia L."/>
            <person name="Li J."/>
            <person name="Zhao F."/>
            <person name="Cao W."/>
        </authorList>
    </citation>
    <scope>NUCLEOTIDE SEQUENCE</scope>
    <source>
        <strain evidence="4">Rmic-2018</strain>
        <tissue evidence="4">Larvae</tissue>
    </source>
</reference>
<dbReference type="GO" id="GO:0005829">
    <property type="term" value="C:cytosol"/>
    <property type="evidence" value="ECO:0007669"/>
    <property type="project" value="TreeGrafter"/>
</dbReference>
<dbReference type="PANTHER" id="PTHR24078">
    <property type="entry name" value="DNAJ HOMOLOG SUBFAMILY C MEMBER"/>
    <property type="match status" value="1"/>
</dbReference>
<dbReference type="SUPFAM" id="SSF49493">
    <property type="entry name" value="HSP40/DnaJ peptide-binding domain"/>
    <property type="match status" value="1"/>
</dbReference>
<name>A0A9J6D9B8_RHIMP</name>
<accession>A0A9J6D9B8</accession>